<evidence type="ECO:0000256" key="1">
    <source>
        <dbReference type="SAM" id="MobiDB-lite"/>
    </source>
</evidence>
<dbReference type="EMBL" id="NBII01000007">
    <property type="protein sequence ID" value="PAV17324.1"/>
    <property type="molecule type" value="Genomic_DNA"/>
</dbReference>
<proteinExistence type="predicted"/>
<protein>
    <submittedName>
        <fullName evidence="3">Uncharacterized protein</fullName>
    </submittedName>
</protein>
<reference evidence="3" key="3">
    <citation type="submission" date="2017-05" db="EMBL/GenBank/DDBJ databases">
        <authorList>
            <person name="Chung C.-L."/>
            <person name="Lee J.T."/>
            <person name="Akiba M."/>
            <person name="Lee H.-H."/>
            <person name="Kuo T.-H."/>
            <person name="Liu D."/>
            <person name="Ke H.-M."/>
            <person name="Yokoi T."/>
            <person name="Roa M.B."/>
            <person name="Lu M.J."/>
            <person name="Chang Y.-Y."/>
            <person name="Ann P.-J."/>
            <person name="Tsai J.-N."/>
            <person name="Chen C.-Y."/>
            <person name="Tzean S.-S."/>
            <person name="Ota Y."/>
            <person name="Hattori T."/>
            <person name="Sahashi N."/>
            <person name="Liou R.-F."/>
            <person name="Kikuchi T."/>
            <person name="Tsai I.J."/>
        </authorList>
    </citation>
    <scope>NUCLEOTIDE SEQUENCE</scope>
    <source>
        <strain evidence="3">FFPRI411160</strain>
    </source>
</reference>
<feature type="region of interest" description="Disordered" evidence="1">
    <location>
        <begin position="17"/>
        <end position="47"/>
    </location>
</feature>
<dbReference type="Proteomes" id="UP000217199">
    <property type="component" value="Unassembled WGS sequence"/>
</dbReference>
<evidence type="ECO:0000313" key="4">
    <source>
        <dbReference type="Proteomes" id="UP000217199"/>
    </source>
</evidence>
<organism evidence="3 4">
    <name type="scientific">Pyrrhoderma noxium</name>
    <dbReference type="NCBI Taxonomy" id="2282107"/>
    <lineage>
        <taxon>Eukaryota</taxon>
        <taxon>Fungi</taxon>
        <taxon>Dikarya</taxon>
        <taxon>Basidiomycota</taxon>
        <taxon>Agaricomycotina</taxon>
        <taxon>Agaricomycetes</taxon>
        <taxon>Hymenochaetales</taxon>
        <taxon>Hymenochaetaceae</taxon>
        <taxon>Pyrrhoderma</taxon>
    </lineage>
</organism>
<accession>A0A286UCS4</accession>
<dbReference type="AlphaFoldDB" id="A0A286UCS4"/>
<comment type="caution">
    <text evidence="3">The sequence shown here is derived from an EMBL/GenBank/DDBJ whole genome shotgun (WGS) entry which is preliminary data.</text>
</comment>
<reference evidence="3" key="2">
    <citation type="journal article" date="2017" name="Mol. Ecol.">
        <title>Comparative and population genomic landscape of Phellinus noxius: A hypervariable fungus causing root rot in trees.</title>
        <authorList>
            <person name="Chung C.L."/>
            <person name="Lee T.J."/>
            <person name="Akiba M."/>
            <person name="Lee H.H."/>
            <person name="Kuo T.H."/>
            <person name="Liu D."/>
            <person name="Ke H.M."/>
            <person name="Yokoi T."/>
            <person name="Roa M.B."/>
            <person name="Lu M.J."/>
            <person name="Chang Y.Y."/>
            <person name="Ann P.J."/>
            <person name="Tsai J.N."/>
            <person name="Chen C.Y."/>
            <person name="Tzean S.S."/>
            <person name="Ota Y."/>
            <person name="Hattori T."/>
            <person name="Sahashi N."/>
            <person name="Liou R.F."/>
            <person name="Kikuchi T."/>
            <person name="Tsai I.J."/>
        </authorList>
    </citation>
    <scope>NUCLEOTIDE SEQUENCE</scope>
    <source>
        <strain evidence="3">FFPRI411160</strain>
    </source>
</reference>
<gene>
    <name evidence="3" type="ORF">PNOK_0738800</name>
    <name evidence="2" type="ORF">PNOK_0819800</name>
</gene>
<reference evidence="4" key="1">
    <citation type="journal article" date="2017" name="bioRxiv">
        <title>The Genomic Landscape Of Tree Rot In Phellinus noxius And Its Hymenochaetales Members.</title>
        <authorList>
            <person name="Chung C.-L."/>
            <person name="Lee J.T."/>
            <person name="Akiba M."/>
            <person name="Lee H.-H."/>
            <person name="Kuo T.-H."/>
            <person name="Liu D."/>
            <person name="Ke H.-M."/>
            <person name="Yokoi T."/>
            <person name="Roa M.B."/>
            <person name="Lu M.J."/>
            <person name="Chang Y.-Y."/>
            <person name="Ann P.-J."/>
            <person name="Tsai J.-N."/>
            <person name="Chen C.-Y."/>
            <person name="Tzean S.-S."/>
            <person name="Ota Y."/>
            <person name="Hattori T."/>
            <person name="Sahashi N."/>
            <person name="Liou R.-F."/>
            <person name="Kikuchi T."/>
            <person name="Tsai I.J."/>
        </authorList>
    </citation>
    <scope>NUCLEOTIDE SEQUENCE [LARGE SCALE GENOMIC DNA]</scope>
    <source>
        <strain evidence="4">FFPRI411160</strain>
    </source>
</reference>
<keyword evidence="4" id="KW-1185">Reference proteome</keyword>
<sequence length="84" mass="8963">MAPPSITQMCQEIVTESEGQPQILNIGPDAPSKTRSSPKTKRLPPITSKAKMPTVVITPQALITQNNPSYPLAIMAALLHTAIS</sequence>
<evidence type="ECO:0000313" key="3">
    <source>
        <dbReference type="EMBL" id="PAV17324.1"/>
    </source>
</evidence>
<dbReference type="EMBL" id="NBII01000008">
    <property type="protein sequence ID" value="PAV16578.1"/>
    <property type="molecule type" value="Genomic_DNA"/>
</dbReference>
<evidence type="ECO:0000313" key="2">
    <source>
        <dbReference type="EMBL" id="PAV16578.1"/>
    </source>
</evidence>
<dbReference type="InParanoid" id="A0A286UCS4"/>
<name>A0A286UCS4_9AGAM</name>